<proteinExistence type="predicted"/>
<dbReference type="AlphaFoldDB" id="T5AIG8"/>
<reference evidence="3 4" key="1">
    <citation type="journal article" date="2013" name="Chin. Sci. Bull.">
        <title>Genome survey uncovers the secrets of sex and lifestyle in caterpillar fungus.</title>
        <authorList>
            <person name="Hu X."/>
            <person name="Zhang Y."/>
            <person name="Xiao G."/>
            <person name="Zheng P."/>
            <person name="Xia Y."/>
            <person name="Zhang X."/>
            <person name="St Leger R.J."/>
            <person name="Liu X."/>
            <person name="Wang C."/>
        </authorList>
    </citation>
    <scope>NUCLEOTIDE SEQUENCE [LARGE SCALE GENOMIC DNA]</scope>
    <source>
        <strain evidence="4">Co18 / CGMCC 3.14243</strain>
        <tissue evidence="3">Fruit-body</tissue>
    </source>
</reference>
<evidence type="ECO:0000256" key="1">
    <source>
        <dbReference type="SAM" id="MobiDB-lite"/>
    </source>
</evidence>
<evidence type="ECO:0000313" key="4">
    <source>
        <dbReference type="Proteomes" id="UP000019374"/>
    </source>
</evidence>
<dbReference type="OrthoDB" id="4867494at2759"/>
<feature type="region of interest" description="Disordered" evidence="1">
    <location>
        <begin position="25"/>
        <end position="58"/>
    </location>
</feature>
<dbReference type="Proteomes" id="UP000019374">
    <property type="component" value="Unassembled WGS sequence"/>
</dbReference>
<dbReference type="EMBL" id="KE652338">
    <property type="protein sequence ID" value="EQL02196.1"/>
    <property type="molecule type" value="Genomic_DNA"/>
</dbReference>
<sequence length="155" mass="16197">MMNSLLITLATLALAAQALAEPQVVSPSSLPPLLPPAAPPIGRHRLGAGPGTGAGQDVRGSVGAHLRVRLHVLRRETPWNQKQLAEAYCKTPNAPCSGGTPGTDVKSALYLCLCDNANQGVGNELHLLCGCDKCLVVEPDYRGRCDSPCHAAPCK</sequence>
<evidence type="ECO:0000313" key="3">
    <source>
        <dbReference type="EMBL" id="EQL02196.1"/>
    </source>
</evidence>
<name>T5AIG8_OPHSC</name>
<keyword evidence="2" id="KW-0732">Signal</keyword>
<dbReference type="HOGENOM" id="CLU_1696049_0_0_1"/>
<gene>
    <name evidence="3" type="ORF">OCS_02085</name>
</gene>
<feature type="compositionally biased region" description="Pro residues" evidence="1">
    <location>
        <begin position="29"/>
        <end position="39"/>
    </location>
</feature>
<organism evidence="3 4">
    <name type="scientific">Ophiocordyceps sinensis (strain Co18 / CGMCC 3.14243)</name>
    <name type="common">Yarsagumba caterpillar fungus</name>
    <name type="synonym">Hirsutella sinensis</name>
    <dbReference type="NCBI Taxonomy" id="911162"/>
    <lineage>
        <taxon>Eukaryota</taxon>
        <taxon>Fungi</taxon>
        <taxon>Dikarya</taxon>
        <taxon>Ascomycota</taxon>
        <taxon>Pezizomycotina</taxon>
        <taxon>Sordariomycetes</taxon>
        <taxon>Hypocreomycetidae</taxon>
        <taxon>Hypocreales</taxon>
        <taxon>Ophiocordycipitaceae</taxon>
        <taxon>Ophiocordyceps</taxon>
    </lineage>
</organism>
<evidence type="ECO:0000256" key="2">
    <source>
        <dbReference type="SAM" id="SignalP"/>
    </source>
</evidence>
<feature type="signal peptide" evidence="2">
    <location>
        <begin position="1"/>
        <end position="20"/>
    </location>
</feature>
<accession>T5AIG8</accession>
<protein>
    <submittedName>
        <fullName evidence="3">Uncharacterized protein</fullName>
    </submittedName>
</protein>
<dbReference type="eggNOG" id="ENOG502QU2K">
    <property type="taxonomic scope" value="Eukaryota"/>
</dbReference>
<feature type="chain" id="PRO_5004596948" evidence="2">
    <location>
        <begin position="21"/>
        <end position="155"/>
    </location>
</feature>